<dbReference type="OrthoDB" id="6435476at2759"/>
<evidence type="ECO:0000256" key="1">
    <source>
        <dbReference type="SAM" id="MobiDB-lite"/>
    </source>
</evidence>
<evidence type="ECO:0000256" key="2">
    <source>
        <dbReference type="SAM" id="Phobius"/>
    </source>
</evidence>
<keyword evidence="2" id="KW-0812">Transmembrane</keyword>
<dbReference type="EMBL" id="KB201205">
    <property type="protein sequence ID" value="ESO98952.1"/>
    <property type="molecule type" value="Genomic_DNA"/>
</dbReference>
<evidence type="ECO:0000313" key="4">
    <source>
        <dbReference type="Proteomes" id="UP000030746"/>
    </source>
</evidence>
<sequence length="559" mass="61042">MTERTEETIEDDEIGKHDHSNKDSLLKSDTASVIERQSNDGKDEDEDEDEGLPIDRGWAWVVAIAVQINIAIVIGYTRAFGILFIEFLQSFKASVAETTLVTAVMAAIFGISVFISMQVLVGRFQERTLVMTGGIIASMGIITSYFATNVVELILSQGIFLGIGNSLIHGPGLVLVGKYFKKKRALANAVANSGISAGSVLFPPLAKALLDAYGLRGTLLVLGGINLHVLVCGALLRPLNTFKRHTSQKVTMKSTVTQETNIGQVDTLKIRSHPEDDEVKIDSEIHSVPLVSQTYKTDLRNHSETGDRLEEFQSQSDIYSFVPPETINKAERKMSHSSSVCNCLKNFGGSLGFYLWKDPTFICLILVTALAIFLILFLNYFPAFVTDNGTSEQDAAIFISVAGAIDFFARLGVGFFANAGFVKRRYICAFGLFVSGINCHMLRFYTTYKLQLAGIIIYGLCGGIYNSFIPVLLSDILGVQHLAKSLGFTMITHGLVISLYHPLVGALKDITGSYITSFHVMGTSVILGGALLLAEPLFEKCKKKLKESNGDVKTDVMLP</sequence>
<feature type="transmembrane region" description="Helical" evidence="2">
    <location>
        <begin position="100"/>
        <end position="121"/>
    </location>
</feature>
<feature type="compositionally biased region" description="Acidic residues" evidence="1">
    <location>
        <begin position="42"/>
        <end position="51"/>
    </location>
</feature>
<organism evidence="3 4">
    <name type="scientific">Lottia gigantea</name>
    <name type="common">Giant owl limpet</name>
    <dbReference type="NCBI Taxonomy" id="225164"/>
    <lineage>
        <taxon>Eukaryota</taxon>
        <taxon>Metazoa</taxon>
        <taxon>Spiralia</taxon>
        <taxon>Lophotrochozoa</taxon>
        <taxon>Mollusca</taxon>
        <taxon>Gastropoda</taxon>
        <taxon>Patellogastropoda</taxon>
        <taxon>Lottioidea</taxon>
        <taxon>Lottiidae</taxon>
        <taxon>Lottia</taxon>
    </lineage>
</organism>
<feature type="transmembrane region" description="Helical" evidence="2">
    <location>
        <begin position="426"/>
        <end position="446"/>
    </location>
</feature>
<dbReference type="GO" id="GO:0008028">
    <property type="term" value="F:monocarboxylic acid transmembrane transporter activity"/>
    <property type="evidence" value="ECO:0007669"/>
    <property type="project" value="TreeGrafter"/>
</dbReference>
<name>V4AP40_LOTGI</name>
<dbReference type="SUPFAM" id="SSF103473">
    <property type="entry name" value="MFS general substrate transporter"/>
    <property type="match status" value="1"/>
</dbReference>
<dbReference type="CDD" id="cd17352">
    <property type="entry name" value="MFS_MCT_SLC16"/>
    <property type="match status" value="1"/>
</dbReference>
<feature type="transmembrane region" description="Helical" evidence="2">
    <location>
        <begin position="58"/>
        <end position="80"/>
    </location>
</feature>
<dbReference type="PANTHER" id="PTHR11360">
    <property type="entry name" value="MONOCARBOXYLATE TRANSPORTER"/>
    <property type="match status" value="1"/>
</dbReference>
<reference evidence="3 4" key="1">
    <citation type="journal article" date="2013" name="Nature">
        <title>Insights into bilaterian evolution from three spiralian genomes.</title>
        <authorList>
            <person name="Simakov O."/>
            <person name="Marletaz F."/>
            <person name="Cho S.J."/>
            <person name="Edsinger-Gonzales E."/>
            <person name="Havlak P."/>
            <person name="Hellsten U."/>
            <person name="Kuo D.H."/>
            <person name="Larsson T."/>
            <person name="Lv J."/>
            <person name="Arendt D."/>
            <person name="Savage R."/>
            <person name="Osoegawa K."/>
            <person name="de Jong P."/>
            <person name="Grimwood J."/>
            <person name="Chapman J.A."/>
            <person name="Shapiro H."/>
            <person name="Aerts A."/>
            <person name="Otillar R.P."/>
            <person name="Terry A.Y."/>
            <person name="Boore J.L."/>
            <person name="Grigoriev I.V."/>
            <person name="Lindberg D.R."/>
            <person name="Seaver E.C."/>
            <person name="Weisblat D.A."/>
            <person name="Putnam N.H."/>
            <person name="Rokhsar D.S."/>
        </authorList>
    </citation>
    <scope>NUCLEOTIDE SEQUENCE [LARGE SCALE GENOMIC DNA]</scope>
</reference>
<accession>V4AP40</accession>
<feature type="transmembrane region" description="Helical" evidence="2">
    <location>
        <begin position="153"/>
        <end position="176"/>
    </location>
</feature>
<feature type="transmembrane region" description="Helical" evidence="2">
    <location>
        <begin position="485"/>
        <end position="503"/>
    </location>
</feature>
<gene>
    <name evidence="3" type="ORF">LOTGIDRAFT_231273</name>
</gene>
<dbReference type="PANTHER" id="PTHR11360:SF306">
    <property type="entry name" value="RE01051P"/>
    <property type="match status" value="1"/>
</dbReference>
<feature type="transmembrane region" description="Helical" evidence="2">
    <location>
        <begin position="395"/>
        <end position="419"/>
    </location>
</feature>
<dbReference type="Gene3D" id="1.20.1250.20">
    <property type="entry name" value="MFS general substrate transporter like domains"/>
    <property type="match status" value="1"/>
</dbReference>
<feature type="region of interest" description="Disordered" evidence="1">
    <location>
        <begin position="1"/>
        <end position="51"/>
    </location>
</feature>
<keyword evidence="4" id="KW-1185">Reference proteome</keyword>
<dbReference type="OMA" id="HINANTI"/>
<dbReference type="Proteomes" id="UP000030746">
    <property type="component" value="Unassembled WGS sequence"/>
</dbReference>
<evidence type="ECO:0008006" key="5">
    <source>
        <dbReference type="Google" id="ProtNLM"/>
    </source>
</evidence>
<dbReference type="GeneID" id="20248530"/>
<dbReference type="KEGG" id="lgi:LOTGIDRAFT_231273"/>
<feature type="compositionally biased region" description="Basic and acidic residues" evidence="1">
    <location>
        <begin position="14"/>
        <end position="26"/>
    </location>
</feature>
<dbReference type="InterPro" id="IPR050327">
    <property type="entry name" value="Proton-linked_MCT"/>
</dbReference>
<feature type="transmembrane region" description="Helical" evidence="2">
    <location>
        <begin position="361"/>
        <end position="383"/>
    </location>
</feature>
<feature type="transmembrane region" description="Helical" evidence="2">
    <location>
        <begin position="452"/>
        <end position="473"/>
    </location>
</feature>
<dbReference type="AlphaFoldDB" id="V4AP40"/>
<feature type="transmembrane region" description="Helical" evidence="2">
    <location>
        <begin position="515"/>
        <end position="534"/>
    </location>
</feature>
<evidence type="ECO:0000313" key="3">
    <source>
        <dbReference type="EMBL" id="ESO98952.1"/>
    </source>
</evidence>
<proteinExistence type="predicted"/>
<dbReference type="Pfam" id="PF07690">
    <property type="entry name" value="MFS_1"/>
    <property type="match status" value="1"/>
</dbReference>
<dbReference type="CTD" id="20248530"/>
<dbReference type="RefSeq" id="XP_009050573.1">
    <property type="nucleotide sequence ID" value="XM_009052325.1"/>
</dbReference>
<feature type="transmembrane region" description="Helical" evidence="2">
    <location>
        <begin position="218"/>
        <end position="236"/>
    </location>
</feature>
<dbReference type="HOGENOM" id="CLU_001265_59_2_1"/>
<dbReference type="InterPro" id="IPR011701">
    <property type="entry name" value="MFS"/>
</dbReference>
<dbReference type="InterPro" id="IPR036259">
    <property type="entry name" value="MFS_trans_sf"/>
</dbReference>
<feature type="transmembrane region" description="Helical" evidence="2">
    <location>
        <begin position="185"/>
        <end position="206"/>
    </location>
</feature>
<keyword evidence="2" id="KW-1133">Transmembrane helix</keyword>
<protein>
    <recommendedName>
        <fullName evidence="5">Major facilitator superfamily (MFS) profile domain-containing protein</fullName>
    </recommendedName>
</protein>
<feature type="transmembrane region" description="Helical" evidence="2">
    <location>
        <begin position="128"/>
        <end position="147"/>
    </location>
</feature>
<keyword evidence="2" id="KW-0472">Membrane</keyword>